<reference evidence="9 10" key="1">
    <citation type="submission" date="2014-02" db="EMBL/GenBank/DDBJ databases">
        <title>The small core and large imbalanced accessory genome model reveals a collaborative survival strategy of Sorangium cellulosum strains in nature.</title>
        <authorList>
            <person name="Han K."/>
            <person name="Peng R."/>
            <person name="Blom J."/>
            <person name="Li Y.-Z."/>
        </authorList>
    </citation>
    <scope>NUCLEOTIDE SEQUENCE [LARGE SCALE GENOMIC DNA]</scope>
    <source>
        <strain evidence="9 10">So0007-03</strain>
    </source>
</reference>
<comment type="caution">
    <text evidence="9">The sequence shown here is derived from an EMBL/GenBank/DDBJ whole genome shotgun (WGS) entry which is preliminary data.</text>
</comment>
<feature type="domain" description="Peptidase M16 N-terminal" evidence="7">
    <location>
        <begin position="44"/>
        <end position="183"/>
    </location>
</feature>
<evidence type="ECO:0000259" key="7">
    <source>
        <dbReference type="Pfam" id="PF00675"/>
    </source>
</evidence>
<evidence type="ECO:0000259" key="8">
    <source>
        <dbReference type="Pfam" id="PF05193"/>
    </source>
</evidence>
<dbReference type="Pfam" id="PF05193">
    <property type="entry name" value="Peptidase_M16_C"/>
    <property type="match status" value="1"/>
</dbReference>
<feature type="domain" description="Peptidase M16 C-terminal" evidence="8">
    <location>
        <begin position="205"/>
        <end position="380"/>
    </location>
</feature>
<evidence type="ECO:0000256" key="5">
    <source>
        <dbReference type="ARBA" id="ARBA00023049"/>
    </source>
</evidence>
<gene>
    <name evidence="9" type="ORF">BE21_33020</name>
</gene>
<evidence type="ECO:0000313" key="9">
    <source>
        <dbReference type="EMBL" id="KYG06754.1"/>
    </source>
</evidence>
<dbReference type="SUPFAM" id="SSF63411">
    <property type="entry name" value="LuxS/MPP-like metallohydrolase"/>
    <property type="match status" value="2"/>
</dbReference>
<evidence type="ECO:0000256" key="3">
    <source>
        <dbReference type="ARBA" id="ARBA00022801"/>
    </source>
</evidence>
<feature type="region of interest" description="Disordered" evidence="6">
    <location>
        <begin position="1"/>
        <end position="23"/>
    </location>
</feature>
<dbReference type="Pfam" id="PF00675">
    <property type="entry name" value="Peptidase_M16"/>
    <property type="match status" value="1"/>
</dbReference>
<feature type="non-terminal residue" evidence="9">
    <location>
        <position position="1"/>
    </location>
</feature>
<dbReference type="GO" id="GO:0008237">
    <property type="term" value="F:metallopeptidase activity"/>
    <property type="evidence" value="ECO:0007669"/>
    <property type="project" value="UniProtKB-KW"/>
</dbReference>
<evidence type="ECO:0000256" key="1">
    <source>
        <dbReference type="ARBA" id="ARBA00007261"/>
    </source>
</evidence>
<organism evidence="9 10">
    <name type="scientific">Sorangium cellulosum</name>
    <name type="common">Polyangium cellulosum</name>
    <dbReference type="NCBI Taxonomy" id="56"/>
    <lineage>
        <taxon>Bacteria</taxon>
        <taxon>Pseudomonadati</taxon>
        <taxon>Myxococcota</taxon>
        <taxon>Polyangia</taxon>
        <taxon>Polyangiales</taxon>
        <taxon>Polyangiaceae</taxon>
        <taxon>Sorangium</taxon>
    </lineage>
</organism>
<comment type="similarity">
    <text evidence="1">Belongs to the peptidase M16 family.</text>
</comment>
<keyword evidence="3" id="KW-0378">Hydrolase</keyword>
<dbReference type="InterPro" id="IPR011765">
    <property type="entry name" value="Pept_M16_N"/>
</dbReference>
<sequence length="477" mass="51907">AQPATAAPGAKPAAPAPAGATPATTSVSVMIPVEKYTLANGLEVILHEDRRTPVVAVNVWYHVGSKDEPKGKNGFAHLFEHIMFQGSKHVGEDMFFKYLERAGASDRNGTTNADRTNYFETVPANELGLALWLESDRMGWLLDHANDETFASQRNVVKNERRQNYENAPYGLVPQFLRAAMFPESHPYHLLTIGTPEDLDAARMEDVRAFFKTFYVPNNATLVVAGDIDRARAKELVERYFGPIAKGAPPPVVTKPDPGDLATEKRLEIEADVELPRVTISWVTPPMFAPGDAELDLVANVLASGKTSRLYKKLVYDLQIAQDVFAAQQSSQLASTFQITATLKKGKSPEQALKLIDAELEKLRKAPPTQDEHDRARAKLLSDLIFSMEQVTNRANAVNNYNQLAGDPGYFPKDVARYEQVAAADVQKSIADLLPQGRRVIALVTPKPGAPKAGRLVKPTAAAAPVAATPAGAKPAA</sequence>
<keyword evidence="4" id="KW-0862">Zinc</keyword>
<dbReference type="Proteomes" id="UP000075502">
    <property type="component" value="Unassembled WGS sequence"/>
</dbReference>
<dbReference type="PANTHER" id="PTHR43690">
    <property type="entry name" value="NARDILYSIN"/>
    <property type="match status" value="1"/>
</dbReference>
<feature type="non-terminal residue" evidence="9">
    <location>
        <position position="477"/>
    </location>
</feature>
<dbReference type="InterPro" id="IPR050626">
    <property type="entry name" value="Peptidase_M16"/>
</dbReference>
<dbReference type="GO" id="GO:0046872">
    <property type="term" value="F:metal ion binding"/>
    <property type="evidence" value="ECO:0007669"/>
    <property type="project" value="InterPro"/>
</dbReference>
<proteinExistence type="inferred from homology"/>
<protein>
    <submittedName>
        <fullName evidence="9">Zinc protease</fullName>
    </submittedName>
</protein>
<dbReference type="GO" id="GO:0006508">
    <property type="term" value="P:proteolysis"/>
    <property type="evidence" value="ECO:0007669"/>
    <property type="project" value="UniProtKB-KW"/>
</dbReference>
<dbReference type="PANTHER" id="PTHR43690:SF17">
    <property type="entry name" value="PROTEIN YHJJ"/>
    <property type="match status" value="1"/>
</dbReference>
<dbReference type="InterPro" id="IPR007863">
    <property type="entry name" value="Peptidase_M16_C"/>
</dbReference>
<dbReference type="AlphaFoldDB" id="A0A150TQ08"/>
<dbReference type="InterPro" id="IPR011249">
    <property type="entry name" value="Metalloenz_LuxS/M16"/>
</dbReference>
<accession>A0A150TQ08</accession>
<evidence type="ECO:0000313" key="10">
    <source>
        <dbReference type="Proteomes" id="UP000075502"/>
    </source>
</evidence>
<keyword evidence="2 9" id="KW-0645">Protease</keyword>
<dbReference type="Gene3D" id="3.30.830.10">
    <property type="entry name" value="Metalloenzyme, LuxS/M16 peptidase-like"/>
    <property type="match status" value="2"/>
</dbReference>
<keyword evidence="5" id="KW-0482">Metalloprotease</keyword>
<evidence type="ECO:0000256" key="2">
    <source>
        <dbReference type="ARBA" id="ARBA00022670"/>
    </source>
</evidence>
<evidence type="ECO:0000256" key="6">
    <source>
        <dbReference type="SAM" id="MobiDB-lite"/>
    </source>
</evidence>
<dbReference type="EMBL" id="JEME01001564">
    <property type="protein sequence ID" value="KYG06754.1"/>
    <property type="molecule type" value="Genomic_DNA"/>
</dbReference>
<evidence type="ECO:0000256" key="4">
    <source>
        <dbReference type="ARBA" id="ARBA00022833"/>
    </source>
</evidence>
<name>A0A150TQ08_SORCE</name>